<reference evidence="2 3" key="1">
    <citation type="submission" date="2015-02" db="EMBL/GenBank/DDBJ databases">
        <title>Genome Sequence of Jannaschia aquimarina DSM28248, a member of the Roseobacter clade.</title>
        <authorList>
            <person name="Voget S."/>
            <person name="Daniel R."/>
        </authorList>
    </citation>
    <scope>NUCLEOTIDE SEQUENCE [LARGE SCALE GENOMIC DNA]</scope>
    <source>
        <strain evidence="2 3">GSW-M26</strain>
    </source>
</reference>
<name>A0A0D1EH20_9RHOB</name>
<dbReference type="AlphaFoldDB" id="A0A0D1EH20"/>
<dbReference type="PATRIC" id="fig|935700.4.peg.2143"/>
<dbReference type="EMBL" id="JYFE01000039">
    <property type="protein sequence ID" value="KIT16186.1"/>
    <property type="molecule type" value="Genomic_DNA"/>
</dbReference>
<gene>
    <name evidence="2" type="ORF">jaqu_20770</name>
</gene>
<dbReference type="RefSeq" id="WP_141134412.1">
    <property type="nucleotide sequence ID" value="NZ_FZPF01000025.1"/>
</dbReference>
<dbReference type="Proteomes" id="UP000032232">
    <property type="component" value="Unassembled WGS sequence"/>
</dbReference>
<keyword evidence="3" id="KW-1185">Reference proteome</keyword>
<evidence type="ECO:0000313" key="3">
    <source>
        <dbReference type="Proteomes" id="UP000032232"/>
    </source>
</evidence>
<accession>A0A0D1EH20</accession>
<organism evidence="2 3">
    <name type="scientific">Jannaschia aquimarina</name>
    <dbReference type="NCBI Taxonomy" id="935700"/>
    <lineage>
        <taxon>Bacteria</taxon>
        <taxon>Pseudomonadati</taxon>
        <taxon>Pseudomonadota</taxon>
        <taxon>Alphaproteobacteria</taxon>
        <taxon>Rhodobacterales</taxon>
        <taxon>Roseobacteraceae</taxon>
        <taxon>Jannaschia</taxon>
    </lineage>
</organism>
<proteinExistence type="predicted"/>
<feature type="region of interest" description="Disordered" evidence="1">
    <location>
        <begin position="1"/>
        <end position="50"/>
    </location>
</feature>
<comment type="caution">
    <text evidence="2">The sequence shown here is derived from an EMBL/GenBank/DDBJ whole genome shotgun (WGS) entry which is preliminary data.</text>
</comment>
<protein>
    <submittedName>
        <fullName evidence="2">Uncharacterized protein</fullName>
    </submittedName>
</protein>
<evidence type="ECO:0000256" key="1">
    <source>
        <dbReference type="SAM" id="MobiDB-lite"/>
    </source>
</evidence>
<feature type="compositionally biased region" description="Basic and acidic residues" evidence="1">
    <location>
        <begin position="12"/>
        <end position="29"/>
    </location>
</feature>
<sequence length="283" mass="32250">MQVMLGNRSHRKDPSRSGWRPDQEVHPGEHYVGPGRPDPSPGDGAYPEEVPGSRRLEEWLHDRGIVVADDAPDDMSQYHSIVSGPEPTLRASLAAIRFDEDWIGDTALRHVLYVGAHYSQQVGADRGLFLARLPVGWGTHKLPPHFNSLIAAMEAEGFCERTSDYEFTWSEAIAPFGEAVLPMLWRDGPDLWEQRKWELRHIWHTMPKSIKAKHIRHDKPLNVTALDMDLTAFYDRSSRRWSEAPIASRSQMVLARGHLADELDRLDREEGLSGRRRRAETRG</sequence>
<dbReference type="OrthoDB" id="9946926at2"/>
<evidence type="ECO:0000313" key="2">
    <source>
        <dbReference type="EMBL" id="KIT16186.1"/>
    </source>
</evidence>